<dbReference type="GO" id="GO:0042545">
    <property type="term" value="P:cell wall modification"/>
    <property type="evidence" value="ECO:0007669"/>
    <property type="project" value="UniProtKB-UniRule"/>
</dbReference>
<dbReference type="InterPro" id="IPR011050">
    <property type="entry name" value="Pectin_lyase_fold/virulence"/>
</dbReference>
<dbReference type="GO" id="GO:0045490">
    <property type="term" value="P:pectin catabolic process"/>
    <property type="evidence" value="ECO:0007669"/>
    <property type="project" value="UniProtKB-UniRule"/>
</dbReference>
<dbReference type="GO" id="GO:0030599">
    <property type="term" value="F:pectinesterase activity"/>
    <property type="evidence" value="ECO:0007669"/>
    <property type="project" value="UniProtKB-UniRule"/>
</dbReference>
<name>A0A835RUK2_VANPL</name>
<accession>A0A835RUK2</accession>
<dbReference type="InterPro" id="IPR012334">
    <property type="entry name" value="Pectin_lyas_fold"/>
</dbReference>
<protein>
    <recommendedName>
        <fullName evidence="4">Pectinesterase</fullName>
        <ecNumber evidence="4">3.1.1.11</ecNumber>
    </recommendedName>
</protein>
<dbReference type="UniPathway" id="UPA00545">
    <property type="reaction ID" value="UER00823"/>
</dbReference>
<comment type="subcellular location">
    <subcellularLocation>
        <location evidence="4">Secreted</location>
        <location evidence="4">Cell wall</location>
    </subcellularLocation>
</comment>
<dbReference type="PROSITE" id="PS00800">
    <property type="entry name" value="PECTINESTERASE_1"/>
    <property type="match status" value="1"/>
</dbReference>
<organism evidence="6 7">
    <name type="scientific">Vanilla planifolia</name>
    <name type="common">Vanilla</name>
    <dbReference type="NCBI Taxonomy" id="51239"/>
    <lineage>
        <taxon>Eukaryota</taxon>
        <taxon>Viridiplantae</taxon>
        <taxon>Streptophyta</taxon>
        <taxon>Embryophyta</taxon>
        <taxon>Tracheophyta</taxon>
        <taxon>Spermatophyta</taxon>
        <taxon>Magnoliopsida</taxon>
        <taxon>Liliopsida</taxon>
        <taxon>Asparagales</taxon>
        <taxon>Orchidaceae</taxon>
        <taxon>Vanilloideae</taxon>
        <taxon>Vanilleae</taxon>
        <taxon>Vanilla</taxon>
    </lineage>
</organism>
<keyword evidence="4" id="KW-0961">Cell wall biogenesis/degradation</keyword>
<evidence type="ECO:0000313" key="7">
    <source>
        <dbReference type="Proteomes" id="UP000636800"/>
    </source>
</evidence>
<evidence type="ECO:0000256" key="1">
    <source>
        <dbReference type="ARBA" id="ARBA00005184"/>
    </source>
</evidence>
<dbReference type="OrthoDB" id="769081at2759"/>
<dbReference type="PANTHER" id="PTHR31707">
    <property type="entry name" value="PECTINESTERASE"/>
    <property type="match status" value="1"/>
</dbReference>
<dbReference type="AlphaFoldDB" id="A0A835RUK2"/>
<feature type="domain" description="Pectinesterase catalytic" evidence="5">
    <location>
        <begin position="21"/>
        <end position="111"/>
    </location>
</feature>
<keyword evidence="3 4" id="KW-0063">Aspartyl esterase</keyword>
<proteinExistence type="predicted"/>
<gene>
    <name evidence="6" type="ORF">HPP92_005725</name>
</gene>
<evidence type="ECO:0000313" key="6">
    <source>
        <dbReference type="EMBL" id="KAG0492327.1"/>
    </source>
</evidence>
<evidence type="ECO:0000256" key="2">
    <source>
        <dbReference type="ARBA" id="ARBA00022801"/>
    </source>
</evidence>
<dbReference type="InterPro" id="IPR018040">
    <property type="entry name" value="Pectinesterase_Tyr_AS"/>
</dbReference>
<dbReference type="InterPro" id="IPR000070">
    <property type="entry name" value="Pectinesterase_cat"/>
</dbReference>
<dbReference type="Pfam" id="PF01095">
    <property type="entry name" value="Pectinesterase"/>
    <property type="match status" value="1"/>
</dbReference>
<evidence type="ECO:0000256" key="4">
    <source>
        <dbReference type="RuleBase" id="RU000589"/>
    </source>
</evidence>
<dbReference type="SUPFAM" id="SSF51126">
    <property type="entry name" value="Pectin lyase-like"/>
    <property type="match status" value="1"/>
</dbReference>
<keyword evidence="4" id="KW-0134">Cell wall</keyword>
<dbReference type="EC" id="3.1.1.11" evidence="4"/>
<keyword evidence="2 4" id="KW-0378">Hydrolase</keyword>
<sequence>MMPSAEDRKLLQASPEDIRPDAVVAADGSGTHRTITEAIESLSLKPDDSDGGGGRSVIYVKAGTYREYIKIPTKQKNVMLMGDGKGKSVIVGSRNSEDGWSTYQSATVANNSILTKMPKNRIFNL</sequence>
<dbReference type="EMBL" id="JADCNL010000002">
    <property type="protein sequence ID" value="KAG0492327.1"/>
    <property type="molecule type" value="Genomic_DNA"/>
</dbReference>
<evidence type="ECO:0000256" key="3">
    <source>
        <dbReference type="ARBA" id="ARBA00023085"/>
    </source>
</evidence>
<keyword evidence="4" id="KW-0964">Secreted</keyword>
<dbReference type="Gene3D" id="2.160.20.10">
    <property type="entry name" value="Single-stranded right-handed beta-helix, Pectin lyase-like"/>
    <property type="match status" value="1"/>
</dbReference>
<comment type="caution">
    <text evidence="6">The sequence shown here is derived from an EMBL/GenBank/DDBJ whole genome shotgun (WGS) entry which is preliminary data.</text>
</comment>
<comment type="pathway">
    <text evidence="1 4">Glycan metabolism; pectin degradation; 2-dehydro-3-deoxy-D-gluconate from pectin: step 1/5.</text>
</comment>
<comment type="function">
    <text evidence="4">Acts in the modification of cell walls via demethylesterification of cell wall pectin.</text>
</comment>
<keyword evidence="7" id="KW-1185">Reference proteome</keyword>
<reference evidence="6 7" key="1">
    <citation type="journal article" date="2020" name="Nat. Food">
        <title>A phased Vanilla planifolia genome enables genetic improvement of flavour and production.</title>
        <authorList>
            <person name="Hasing T."/>
            <person name="Tang H."/>
            <person name="Brym M."/>
            <person name="Khazi F."/>
            <person name="Huang T."/>
            <person name="Chambers A.H."/>
        </authorList>
    </citation>
    <scope>NUCLEOTIDE SEQUENCE [LARGE SCALE GENOMIC DNA]</scope>
    <source>
        <tissue evidence="6">Leaf</tissue>
    </source>
</reference>
<evidence type="ECO:0000259" key="5">
    <source>
        <dbReference type="Pfam" id="PF01095"/>
    </source>
</evidence>
<dbReference type="Proteomes" id="UP000636800">
    <property type="component" value="Chromosome 2"/>
</dbReference>
<comment type="catalytic activity">
    <reaction evidence="4">
        <text>[(1-&gt;4)-alpha-D-galacturonosyl methyl ester](n) + n H2O = [(1-&gt;4)-alpha-D-galacturonosyl](n) + n methanol + n H(+)</text>
        <dbReference type="Rhea" id="RHEA:22380"/>
        <dbReference type="Rhea" id="RHEA-COMP:14570"/>
        <dbReference type="Rhea" id="RHEA-COMP:14573"/>
        <dbReference type="ChEBI" id="CHEBI:15377"/>
        <dbReference type="ChEBI" id="CHEBI:15378"/>
        <dbReference type="ChEBI" id="CHEBI:17790"/>
        <dbReference type="ChEBI" id="CHEBI:140522"/>
        <dbReference type="ChEBI" id="CHEBI:140523"/>
        <dbReference type="EC" id="3.1.1.11"/>
    </reaction>
</comment>